<dbReference type="AlphaFoldDB" id="T0L1Y7"/>
<reference evidence="2 3" key="1">
    <citation type="journal article" date="2013" name="BMC Genomics">
        <title>Genome sequencing and comparative genomics of honey bee microsporidia, Nosema apis reveal novel insights into host-parasite interactions.</title>
        <authorList>
            <person name="Chen Yp."/>
            <person name="Pettis J.S."/>
            <person name="Zhao Y."/>
            <person name="Liu X."/>
            <person name="Tallon L.J."/>
            <person name="Sadzewicz L.D."/>
            <person name="Li R."/>
            <person name="Zheng H."/>
            <person name="Huang S."/>
            <person name="Zhang X."/>
            <person name="Hamilton M.C."/>
            <person name="Pernal S.F."/>
            <person name="Melathopoulos A.P."/>
            <person name="Yan X."/>
            <person name="Evans J.D."/>
        </authorList>
    </citation>
    <scope>NUCLEOTIDE SEQUENCE [LARGE SCALE GENOMIC DNA]</scope>
    <source>
        <strain evidence="2 3">BRL 01</strain>
    </source>
</reference>
<dbReference type="Proteomes" id="UP000053780">
    <property type="component" value="Unassembled WGS sequence"/>
</dbReference>
<keyword evidence="3" id="KW-1185">Reference proteome</keyword>
<evidence type="ECO:0000256" key="1">
    <source>
        <dbReference type="SAM" id="Phobius"/>
    </source>
</evidence>
<feature type="transmembrane region" description="Helical" evidence="1">
    <location>
        <begin position="73"/>
        <end position="94"/>
    </location>
</feature>
<name>T0L1Y7_9MICR</name>
<dbReference type="OrthoDB" id="2190213at2759"/>
<proteinExistence type="predicted"/>
<feature type="transmembrane region" description="Helical" evidence="1">
    <location>
        <begin position="114"/>
        <end position="136"/>
    </location>
</feature>
<protein>
    <submittedName>
        <fullName evidence="2">Uncharacterized protein</fullName>
    </submittedName>
</protein>
<keyword evidence="1" id="KW-0812">Transmembrane</keyword>
<evidence type="ECO:0000313" key="3">
    <source>
        <dbReference type="Proteomes" id="UP000053780"/>
    </source>
</evidence>
<dbReference type="HOGENOM" id="CLU_125089_0_0_1"/>
<organism evidence="2 3">
    <name type="scientific">Vairimorpha apis BRL 01</name>
    <dbReference type="NCBI Taxonomy" id="1037528"/>
    <lineage>
        <taxon>Eukaryota</taxon>
        <taxon>Fungi</taxon>
        <taxon>Fungi incertae sedis</taxon>
        <taxon>Microsporidia</taxon>
        <taxon>Nosematidae</taxon>
        <taxon>Vairimorpha</taxon>
    </lineage>
</organism>
<gene>
    <name evidence="2" type="ORF">NAPIS_ORF00916</name>
</gene>
<dbReference type="VEuPathDB" id="MicrosporidiaDB:NAPIS_ORF00916"/>
<dbReference type="EMBL" id="KE647132">
    <property type="protein sequence ID" value="EQB61512.1"/>
    <property type="molecule type" value="Genomic_DNA"/>
</dbReference>
<accession>T0L1Y7</accession>
<sequence length="141" mass="17032">MKPKDNLLYTIESYFEYNEVLDMIFYTKLSKVAKYKTGLRFTIENQIMDIPCEKDIKRLVFQFFKNVSENTEIIDLTHIIGTAILHFGGHYFLIYLSNSSYGDFRKMMLKRIAFYFFLMIKIKFYLNNLMILNFMLKMEIF</sequence>
<evidence type="ECO:0000313" key="2">
    <source>
        <dbReference type="EMBL" id="EQB61512.1"/>
    </source>
</evidence>
<keyword evidence="1" id="KW-0472">Membrane</keyword>
<keyword evidence="1" id="KW-1133">Transmembrane helix</keyword>